<comment type="caution">
    <text evidence="2">The sequence shown here is derived from an EMBL/GenBank/DDBJ whole genome shotgun (WGS) entry which is preliminary data.</text>
</comment>
<protein>
    <recommendedName>
        <fullName evidence="4">Protein FAR1-RELATED SEQUENCE</fullName>
    </recommendedName>
</protein>
<evidence type="ECO:0000256" key="1">
    <source>
        <dbReference type="SAM" id="MobiDB-lite"/>
    </source>
</evidence>
<feature type="region of interest" description="Disordered" evidence="1">
    <location>
        <begin position="104"/>
        <end position="123"/>
    </location>
</feature>
<dbReference type="AlphaFoldDB" id="A0A9R1V443"/>
<accession>A0A9R1V443</accession>
<proteinExistence type="predicted"/>
<gene>
    <name evidence="2" type="ORF">LSAT_V11C600323480</name>
</gene>
<dbReference type="EMBL" id="NBSK02000006">
    <property type="protein sequence ID" value="KAJ0198973.1"/>
    <property type="molecule type" value="Genomic_DNA"/>
</dbReference>
<organism evidence="2 3">
    <name type="scientific">Lactuca sativa</name>
    <name type="common">Garden lettuce</name>
    <dbReference type="NCBI Taxonomy" id="4236"/>
    <lineage>
        <taxon>Eukaryota</taxon>
        <taxon>Viridiplantae</taxon>
        <taxon>Streptophyta</taxon>
        <taxon>Embryophyta</taxon>
        <taxon>Tracheophyta</taxon>
        <taxon>Spermatophyta</taxon>
        <taxon>Magnoliopsida</taxon>
        <taxon>eudicotyledons</taxon>
        <taxon>Gunneridae</taxon>
        <taxon>Pentapetalae</taxon>
        <taxon>asterids</taxon>
        <taxon>campanulids</taxon>
        <taxon>Asterales</taxon>
        <taxon>Asteraceae</taxon>
        <taxon>Cichorioideae</taxon>
        <taxon>Cichorieae</taxon>
        <taxon>Lactucinae</taxon>
        <taxon>Lactuca</taxon>
    </lineage>
</organism>
<feature type="compositionally biased region" description="Basic and acidic residues" evidence="1">
    <location>
        <begin position="104"/>
        <end position="122"/>
    </location>
</feature>
<name>A0A9R1V443_LACSA</name>
<dbReference type="Proteomes" id="UP000235145">
    <property type="component" value="Unassembled WGS sequence"/>
</dbReference>
<sequence>MKWSRRDVVPTELLKRRFSNSSLDSNSDMTAIEIFSNIDRSVSFLSHDASKLKSYLEELNKLKKKFVDDCPASEMPSREAFYNQIIGVELTNDAPDIDNPLDIRNKGTDSRGKRLKSKKEMLQKVGSKPKRKCALCQQMANHDKRNCPLKKRV</sequence>
<keyword evidence="3" id="KW-1185">Reference proteome</keyword>
<evidence type="ECO:0008006" key="4">
    <source>
        <dbReference type="Google" id="ProtNLM"/>
    </source>
</evidence>
<evidence type="ECO:0000313" key="3">
    <source>
        <dbReference type="Proteomes" id="UP000235145"/>
    </source>
</evidence>
<reference evidence="2 3" key="1">
    <citation type="journal article" date="2017" name="Nat. Commun.">
        <title>Genome assembly with in vitro proximity ligation data and whole-genome triplication in lettuce.</title>
        <authorList>
            <person name="Reyes-Chin-Wo S."/>
            <person name="Wang Z."/>
            <person name="Yang X."/>
            <person name="Kozik A."/>
            <person name="Arikit S."/>
            <person name="Song C."/>
            <person name="Xia L."/>
            <person name="Froenicke L."/>
            <person name="Lavelle D.O."/>
            <person name="Truco M.J."/>
            <person name="Xia R."/>
            <person name="Zhu S."/>
            <person name="Xu C."/>
            <person name="Xu H."/>
            <person name="Xu X."/>
            <person name="Cox K."/>
            <person name="Korf I."/>
            <person name="Meyers B.C."/>
            <person name="Michelmore R.W."/>
        </authorList>
    </citation>
    <scope>NUCLEOTIDE SEQUENCE [LARGE SCALE GENOMIC DNA]</scope>
    <source>
        <strain evidence="3">cv. Salinas</strain>
        <tissue evidence="2">Seedlings</tissue>
    </source>
</reference>
<evidence type="ECO:0000313" key="2">
    <source>
        <dbReference type="EMBL" id="KAJ0198973.1"/>
    </source>
</evidence>